<sequence length="500" mass="58156">MDVVLEPITPIISRKLSTPMNSPRGLTDEQYFTPQLRVRNRQVSTESESTTSNISSVSSDYESDENSNSTDHASPPTSRHVHFSSSLPPSIEIQVSIENDEAEFFAVATPSESTDCVNELPQPSIRKRDKIRAVFHKKFHRVNSDATDTSTSEWNEVLAKTLVSIHRDMEDIITDLDEAPTYIRSDPTSYSSEQVLTKSHLSFAERQRGKLQLIRMAQMLQPPNLLTCALKESPYAYTDIVVPDNNALLRLKKNFPFDNLLMQHRPFQHRKFRYRTQRSLLRIRHDLKKLKHDLYGSETFQSHKELPSLFVQNYRNRLEQALLEVRQQIAEYDRMHSTNDHNRPSISQIIAKMKRIDPEAKAQIDDYRTKLRPIEYIDKNAKRELISAPFIPYRPAYCPDHLRKETNKNIKDENNQLLDKRFDPTTFVDLNQEAKEFFDDDLPFWDKPEGKRLSVVPNSSPRRLSYLGLLPPKVGVWDRLIYSFKFQQKLLRLAESQKGI</sequence>
<dbReference type="EMBL" id="CAJNOR010004998">
    <property type="protein sequence ID" value="CAF1539493.1"/>
    <property type="molecule type" value="Genomic_DNA"/>
</dbReference>
<name>A0A815VU22_ADIRI</name>
<organism evidence="2 3">
    <name type="scientific">Adineta ricciae</name>
    <name type="common">Rotifer</name>
    <dbReference type="NCBI Taxonomy" id="249248"/>
    <lineage>
        <taxon>Eukaryota</taxon>
        <taxon>Metazoa</taxon>
        <taxon>Spiralia</taxon>
        <taxon>Gnathifera</taxon>
        <taxon>Rotifera</taxon>
        <taxon>Eurotatoria</taxon>
        <taxon>Bdelloidea</taxon>
        <taxon>Adinetida</taxon>
        <taxon>Adinetidae</taxon>
        <taxon>Adineta</taxon>
    </lineage>
</organism>
<proteinExistence type="predicted"/>
<evidence type="ECO:0000256" key="1">
    <source>
        <dbReference type="SAM" id="MobiDB-lite"/>
    </source>
</evidence>
<evidence type="ECO:0000313" key="2">
    <source>
        <dbReference type="EMBL" id="CAF1539493.1"/>
    </source>
</evidence>
<accession>A0A815VU22</accession>
<keyword evidence="3" id="KW-1185">Reference proteome</keyword>
<dbReference type="Proteomes" id="UP000663828">
    <property type="component" value="Unassembled WGS sequence"/>
</dbReference>
<dbReference type="AlphaFoldDB" id="A0A815VU22"/>
<feature type="region of interest" description="Disordered" evidence="1">
    <location>
        <begin position="40"/>
        <end position="85"/>
    </location>
</feature>
<reference evidence="2" key="1">
    <citation type="submission" date="2021-02" db="EMBL/GenBank/DDBJ databases">
        <authorList>
            <person name="Nowell W R."/>
        </authorList>
    </citation>
    <scope>NUCLEOTIDE SEQUENCE</scope>
</reference>
<feature type="compositionally biased region" description="Low complexity" evidence="1">
    <location>
        <begin position="43"/>
        <end position="60"/>
    </location>
</feature>
<evidence type="ECO:0000313" key="3">
    <source>
        <dbReference type="Proteomes" id="UP000663828"/>
    </source>
</evidence>
<gene>
    <name evidence="2" type="ORF">XAT740_LOCUS42072</name>
</gene>
<protein>
    <submittedName>
        <fullName evidence="2">Uncharacterized protein</fullName>
    </submittedName>
</protein>
<feature type="compositionally biased region" description="Polar residues" evidence="1">
    <location>
        <begin position="70"/>
        <end position="85"/>
    </location>
</feature>
<comment type="caution">
    <text evidence="2">The sequence shown here is derived from an EMBL/GenBank/DDBJ whole genome shotgun (WGS) entry which is preliminary data.</text>
</comment>